<reference evidence="3" key="1">
    <citation type="submission" date="2023-03" db="EMBL/GenBank/DDBJ databases">
        <title>Mating type loci evolution in Malassezia.</title>
        <authorList>
            <person name="Coelho M.A."/>
        </authorList>
    </citation>
    <scope>NUCLEOTIDE SEQUENCE</scope>
    <source>
        <strain evidence="3">CBS 9557</strain>
    </source>
</reference>
<dbReference type="PANTHER" id="PTHR23030:SF39">
    <property type="entry name" value="PROGRAMMED CELL DEATH 6-INTERACTING PROTEIN"/>
    <property type="match status" value="1"/>
</dbReference>
<dbReference type="PANTHER" id="PTHR23030">
    <property type="entry name" value="PCD6 INTERACTING PROTEIN-RELATED"/>
    <property type="match status" value="1"/>
</dbReference>
<accession>A0AAF0ELS6</accession>
<evidence type="ECO:0000313" key="4">
    <source>
        <dbReference type="Proteomes" id="UP001213623"/>
    </source>
</evidence>
<comment type="similarity">
    <text evidence="1">Belongs to the palA/RIM20 family.</text>
</comment>
<dbReference type="Pfam" id="PF03097">
    <property type="entry name" value="BRO1"/>
    <property type="match status" value="1"/>
</dbReference>
<evidence type="ECO:0000259" key="2">
    <source>
        <dbReference type="SMART" id="SM01041"/>
    </source>
</evidence>
<organism evidence="3 4">
    <name type="scientific">Malassezia nana</name>
    <dbReference type="NCBI Taxonomy" id="180528"/>
    <lineage>
        <taxon>Eukaryota</taxon>
        <taxon>Fungi</taxon>
        <taxon>Dikarya</taxon>
        <taxon>Basidiomycota</taxon>
        <taxon>Ustilaginomycotina</taxon>
        <taxon>Malasseziomycetes</taxon>
        <taxon>Malasseziales</taxon>
        <taxon>Malasseziaceae</taxon>
        <taxon>Malassezia</taxon>
    </lineage>
</organism>
<dbReference type="Proteomes" id="UP001213623">
    <property type="component" value="Chromosome 3"/>
</dbReference>
<dbReference type="Pfam" id="PF13949">
    <property type="entry name" value="ALIX_LYPXL_bnd"/>
    <property type="match status" value="1"/>
</dbReference>
<dbReference type="AlphaFoldDB" id="A0AAF0ELS6"/>
<evidence type="ECO:0000313" key="3">
    <source>
        <dbReference type="EMBL" id="WFD26855.1"/>
    </source>
</evidence>
<evidence type="ECO:0000256" key="1">
    <source>
        <dbReference type="ARBA" id="ARBA00038154"/>
    </source>
</evidence>
<protein>
    <submittedName>
        <fullName evidence="3">PH-response regulator protein palA/rim20</fullName>
    </submittedName>
</protein>
<dbReference type="SMART" id="SM01041">
    <property type="entry name" value="BRO1"/>
    <property type="match status" value="1"/>
</dbReference>
<keyword evidence="4" id="KW-1185">Reference proteome</keyword>
<feature type="domain" description="BRO1" evidence="2">
    <location>
        <begin position="3"/>
        <end position="372"/>
    </location>
</feature>
<dbReference type="Gene3D" id="1.25.40.280">
    <property type="entry name" value="alix/aip1 like domains"/>
    <property type="match status" value="1"/>
</dbReference>
<dbReference type="EMBL" id="CP119894">
    <property type="protein sequence ID" value="WFD26855.1"/>
    <property type="molecule type" value="Genomic_DNA"/>
</dbReference>
<dbReference type="GO" id="GO:0005768">
    <property type="term" value="C:endosome"/>
    <property type="evidence" value="ECO:0007669"/>
    <property type="project" value="TreeGrafter"/>
</dbReference>
<sequence length="652" mass="71860">MANLLGVPSPRTAPVALRAPVLAHLRNAFPDIEATLFERDIEAWESAREACLGGTSLAAAQQYAAQLVFVERMLGTSCGISFSWSDGFTTAAPVPHTRLDAERAYVLLHLAARYSQLGAAEPRSNAESVKRAAHHFQLAAGCLALVDACPHTPPAAQAPCLRQLMLAQAQECVWQKAVHNHLKPTTIAKLARSAADLYAAAAQGAAAAGLPRGWAVHIECKRWHFTAAAEFRQSCDDMEHRRYGDELGRLRVASDALMRARALPTRLLPQPAVREDLQSLEQVLATHLARANKDNDLIYLQAPIGAAALPEIGAAPMVHSVCPAELQAPVAFLKRLATSGTPLLFGRLITYGVDVAVRVYNDRRQQWLTETLEPLARDLDASLAQEMATAHIFTTLERLEAPYHMPSAWDAQTEAVQRVPMAVLQQRVRTTEELAAQCRDLLHDWAQRPSADETQVRDYEHTLAQAAASDTQPRLYVWERGRSALREYLTPSALAIRDARAQLASEVRALLAQKEQLDDMVPHRRSIVLRAHAMMEQDEIRQQLMDVVRARHLGELGECTGVDGPAGPSAVDPAALEDVLEHAMEPYDVFLREMHSSGAVQRERLGQLRRAHASLLREPCVARALDAQADAWRELEEAMQAVYHFTSDSRAC</sequence>
<dbReference type="InterPro" id="IPR038499">
    <property type="entry name" value="BRO1_sf"/>
</dbReference>
<dbReference type="InterPro" id="IPR004328">
    <property type="entry name" value="BRO1_dom"/>
</dbReference>
<gene>
    <name evidence="3" type="primary">RIM20</name>
    <name evidence="3" type="ORF">MNAN1_001844</name>
</gene>
<dbReference type="InterPro" id="IPR025304">
    <property type="entry name" value="ALIX_V_dom"/>
</dbReference>
<name>A0AAF0ELS6_9BASI</name>
<proteinExistence type="inferred from homology"/>